<dbReference type="SMART" id="SM00086">
    <property type="entry name" value="PAC"/>
    <property type="match status" value="3"/>
</dbReference>
<evidence type="ECO:0000256" key="5">
    <source>
        <dbReference type="ARBA" id="ARBA00022777"/>
    </source>
</evidence>
<dbReference type="FunFam" id="3.30.565.10:FF:000006">
    <property type="entry name" value="Sensor histidine kinase WalK"/>
    <property type="match status" value="1"/>
</dbReference>
<dbReference type="InterPro" id="IPR004358">
    <property type="entry name" value="Sig_transdc_His_kin-like_C"/>
</dbReference>
<dbReference type="InterPro" id="IPR003594">
    <property type="entry name" value="HATPase_dom"/>
</dbReference>
<feature type="domain" description="PAC" evidence="9">
    <location>
        <begin position="477"/>
        <end position="527"/>
    </location>
</feature>
<dbReference type="PROSITE" id="PS50112">
    <property type="entry name" value="PAS"/>
    <property type="match status" value="1"/>
</dbReference>
<dbReference type="InterPro" id="IPR001610">
    <property type="entry name" value="PAC"/>
</dbReference>
<feature type="domain" description="PAC" evidence="9">
    <location>
        <begin position="189"/>
        <end position="239"/>
    </location>
</feature>
<dbReference type="Gene3D" id="3.30.565.10">
    <property type="entry name" value="Histidine kinase-like ATPase, C-terminal domain"/>
    <property type="match status" value="1"/>
</dbReference>
<evidence type="ECO:0000259" key="7">
    <source>
        <dbReference type="PROSITE" id="PS50109"/>
    </source>
</evidence>
<dbReference type="InterPro" id="IPR036890">
    <property type="entry name" value="HATPase_C_sf"/>
</dbReference>
<dbReference type="PANTHER" id="PTHR43304">
    <property type="entry name" value="PHYTOCHROME-LIKE PROTEIN CPH1"/>
    <property type="match status" value="1"/>
</dbReference>
<dbReference type="SMART" id="SM00387">
    <property type="entry name" value="HATPase_c"/>
    <property type="match status" value="1"/>
</dbReference>
<evidence type="ECO:0000313" key="11">
    <source>
        <dbReference type="Proteomes" id="UP000184212"/>
    </source>
</evidence>
<keyword evidence="3" id="KW-0597">Phosphoprotein</keyword>
<dbReference type="Proteomes" id="UP000184212">
    <property type="component" value="Unassembled WGS sequence"/>
</dbReference>
<dbReference type="InterPro" id="IPR036097">
    <property type="entry name" value="HisK_dim/P_sf"/>
</dbReference>
<sequence length="753" mass="85159">MSDFFYWLPGLLVVVDANFKIVSGNKEFVEYASPDHGNIFGKEIFSLFKTPRHILQSALEDVRINKQPTSPLLFTEADKTVKIEFTPVPENGGVPFVILKIEFTTADAKNATDTHDLFANLFEFNPAALAISRLSDATIINVNEALLRLLDFSDKAELVGKTAESLNLMDNPEQRNEIIRQLKENKKVMNTEGSLRTRKGNVKWTSMSLLLVNLNDEPCLIAVMIDITERKMAEDKLKSINAELEDRIMERSRKMLETELEYHSVIEQATDGIFISDDKGKYIDVNPSACALLGYTKEEFLKMTTQDVLQPEEARRNPPKFAELLDGKKILSRRNLIRKDGSLVPVEINARMLTNGRMLGMVRDITERQREEEAIQNMNAALEEKVKERTAELERKVTELKESEDKFEKAFKASSAGITITRLSDSRYMEVNDSFLQMIGCSREEVLHHSSTELGLIVNIKQREEVLRALIRDGSFKHMEMTIKRRSGELIEILSSIETIQHGGEKFAINIIYDITELKHAQQKLEVANRELEAFTYSVSHDLRAPLRSIIGYSEILKEDFDPVLDDEGKRHLNKIQNNATKMGRLIDDLLAFSKLGKQELAKAQIHTDTMVEKNIHDLVASTQTNAEIIVDALAPSFGDLSMLNQVWQNLISNAIKYSSKKETPVIHIGSFPDGEEVVFFVKDNGAGFNMDYGHKLFGVFQRLHRTTEFEGTGVGLALTKRIVDKHGGRIWAEGRDGEGATFFFSLPPMPGD</sequence>
<dbReference type="InterPro" id="IPR005467">
    <property type="entry name" value="His_kinase_dom"/>
</dbReference>
<dbReference type="Pfam" id="PF13426">
    <property type="entry name" value="PAS_9"/>
    <property type="match status" value="3"/>
</dbReference>
<dbReference type="Gene3D" id="3.30.450.20">
    <property type="entry name" value="PAS domain"/>
    <property type="match status" value="3"/>
</dbReference>
<dbReference type="SMART" id="SM00091">
    <property type="entry name" value="PAS"/>
    <property type="match status" value="3"/>
</dbReference>
<dbReference type="Pfam" id="PF02518">
    <property type="entry name" value="HATPase_c"/>
    <property type="match status" value="1"/>
</dbReference>
<evidence type="ECO:0000313" key="10">
    <source>
        <dbReference type="EMBL" id="SHH73234.1"/>
    </source>
</evidence>
<dbReference type="STRING" id="947013.SAMN04488109_5023"/>
<name>A0A1M5VDN0_9BACT</name>
<dbReference type="PRINTS" id="PR00344">
    <property type="entry name" value="BCTRLSENSOR"/>
</dbReference>
<dbReference type="RefSeq" id="WP_084138391.1">
    <property type="nucleotide sequence ID" value="NZ_FQWQ01000004.1"/>
</dbReference>
<evidence type="ECO:0000259" key="9">
    <source>
        <dbReference type="PROSITE" id="PS50113"/>
    </source>
</evidence>
<evidence type="ECO:0000256" key="2">
    <source>
        <dbReference type="ARBA" id="ARBA00012438"/>
    </source>
</evidence>
<dbReference type="SUPFAM" id="SSF55874">
    <property type="entry name" value="ATPase domain of HSP90 chaperone/DNA topoisomerase II/histidine kinase"/>
    <property type="match status" value="1"/>
</dbReference>
<keyword evidence="5" id="KW-0418">Kinase</keyword>
<dbReference type="GO" id="GO:0000155">
    <property type="term" value="F:phosphorelay sensor kinase activity"/>
    <property type="evidence" value="ECO:0007669"/>
    <property type="project" value="InterPro"/>
</dbReference>
<protein>
    <recommendedName>
        <fullName evidence="2">histidine kinase</fullName>
        <ecNumber evidence="2">2.7.13.3</ecNumber>
    </recommendedName>
</protein>
<keyword evidence="6" id="KW-0175">Coiled coil</keyword>
<keyword evidence="4" id="KW-0808">Transferase</keyword>
<dbReference type="NCBIfam" id="TIGR00229">
    <property type="entry name" value="sensory_box"/>
    <property type="match status" value="3"/>
</dbReference>
<evidence type="ECO:0000256" key="4">
    <source>
        <dbReference type="ARBA" id="ARBA00022679"/>
    </source>
</evidence>
<dbReference type="SMART" id="SM00388">
    <property type="entry name" value="HisKA"/>
    <property type="match status" value="1"/>
</dbReference>
<feature type="domain" description="Histidine kinase" evidence="7">
    <location>
        <begin position="538"/>
        <end position="751"/>
    </location>
</feature>
<keyword evidence="11" id="KW-1185">Reference proteome</keyword>
<accession>A0A1M5VDN0</accession>
<dbReference type="Pfam" id="PF00512">
    <property type="entry name" value="HisKA"/>
    <property type="match status" value="1"/>
</dbReference>
<dbReference type="SUPFAM" id="SSF47384">
    <property type="entry name" value="Homodimeric domain of signal transducing histidine kinase"/>
    <property type="match status" value="1"/>
</dbReference>
<dbReference type="Gene3D" id="1.10.287.130">
    <property type="match status" value="1"/>
</dbReference>
<dbReference type="PANTHER" id="PTHR43304:SF1">
    <property type="entry name" value="PAC DOMAIN-CONTAINING PROTEIN"/>
    <property type="match status" value="1"/>
</dbReference>
<proteinExistence type="predicted"/>
<evidence type="ECO:0000256" key="6">
    <source>
        <dbReference type="SAM" id="Coils"/>
    </source>
</evidence>
<dbReference type="AlphaFoldDB" id="A0A1M5VDN0"/>
<dbReference type="InterPro" id="IPR000700">
    <property type="entry name" value="PAS-assoc_C"/>
</dbReference>
<dbReference type="EC" id="2.7.13.3" evidence="2"/>
<dbReference type="InterPro" id="IPR003661">
    <property type="entry name" value="HisK_dim/P_dom"/>
</dbReference>
<reference evidence="10 11" key="1">
    <citation type="submission" date="2016-11" db="EMBL/GenBank/DDBJ databases">
        <authorList>
            <person name="Jaros S."/>
            <person name="Januszkiewicz K."/>
            <person name="Wedrychowicz H."/>
        </authorList>
    </citation>
    <scope>NUCLEOTIDE SEQUENCE [LARGE SCALE GENOMIC DNA]</scope>
    <source>
        <strain evidence="10 11">DSM 24574</strain>
    </source>
</reference>
<gene>
    <name evidence="10" type="ORF">SAMN04488109_5023</name>
</gene>
<evidence type="ECO:0000256" key="3">
    <source>
        <dbReference type="ARBA" id="ARBA00022553"/>
    </source>
</evidence>
<dbReference type="InterPro" id="IPR052162">
    <property type="entry name" value="Sensor_kinase/Photoreceptor"/>
</dbReference>
<evidence type="ECO:0000259" key="8">
    <source>
        <dbReference type="PROSITE" id="PS50112"/>
    </source>
</evidence>
<organism evidence="10 11">
    <name type="scientific">Chryseolinea serpens</name>
    <dbReference type="NCBI Taxonomy" id="947013"/>
    <lineage>
        <taxon>Bacteria</taxon>
        <taxon>Pseudomonadati</taxon>
        <taxon>Bacteroidota</taxon>
        <taxon>Cytophagia</taxon>
        <taxon>Cytophagales</taxon>
        <taxon>Fulvivirgaceae</taxon>
        <taxon>Chryseolinea</taxon>
    </lineage>
</organism>
<feature type="domain" description="PAS" evidence="8">
    <location>
        <begin position="258"/>
        <end position="328"/>
    </location>
</feature>
<dbReference type="CDD" id="cd00082">
    <property type="entry name" value="HisKA"/>
    <property type="match status" value="1"/>
</dbReference>
<dbReference type="InterPro" id="IPR000014">
    <property type="entry name" value="PAS"/>
</dbReference>
<dbReference type="InterPro" id="IPR035965">
    <property type="entry name" value="PAS-like_dom_sf"/>
</dbReference>
<dbReference type="EMBL" id="FQWQ01000004">
    <property type="protein sequence ID" value="SHH73234.1"/>
    <property type="molecule type" value="Genomic_DNA"/>
</dbReference>
<feature type="coiled-coil region" evidence="6">
    <location>
        <begin position="365"/>
        <end position="410"/>
    </location>
</feature>
<dbReference type="OrthoDB" id="9124519at2"/>
<dbReference type="PROSITE" id="PS50113">
    <property type="entry name" value="PAC"/>
    <property type="match status" value="2"/>
</dbReference>
<evidence type="ECO:0000256" key="1">
    <source>
        <dbReference type="ARBA" id="ARBA00000085"/>
    </source>
</evidence>
<dbReference type="PROSITE" id="PS50109">
    <property type="entry name" value="HIS_KIN"/>
    <property type="match status" value="1"/>
</dbReference>
<dbReference type="CDD" id="cd00130">
    <property type="entry name" value="PAS"/>
    <property type="match status" value="3"/>
</dbReference>
<comment type="catalytic activity">
    <reaction evidence="1">
        <text>ATP + protein L-histidine = ADP + protein N-phospho-L-histidine.</text>
        <dbReference type="EC" id="2.7.13.3"/>
    </reaction>
</comment>
<dbReference type="SUPFAM" id="SSF55785">
    <property type="entry name" value="PYP-like sensor domain (PAS domain)"/>
    <property type="match status" value="3"/>
</dbReference>